<feature type="transmembrane region" description="Helical" evidence="6">
    <location>
        <begin position="165"/>
        <end position="184"/>
    </location>
</feature>
<dbReference type="Gene3D" id="1.20.1250.20">
    <property type="entry name" value="MFS general substrate transporter like domains"/>
    <property type="match status" value="2"/>
</dbReference>
<dbReference type="Proteomes" id="UP000295515">
    <property type="component" value="Unassembled WGS sequence"/>
</dbReference>
<protein>
    <submittedName>
        <fullName evidence="8">Putative MFS family arabinose efflux permease</fullName>
    </submittedName>
</protein>
<feature type="transmembrane region" description="Helical" evidence="6">
    <location>
        <begin position="325"/>
        <end position="351"/>
    </location>
</feature>
<feature type="transmembrane region" description="Helical" evidence="6">
    <location>
        <begin position="77"/>
        <end position="95"/>
    </location>
</feature>
<name>A0A4R3YNL9_9FIRM</name>
<keyword evidence="5 6" id="KW-0472">Membrane</keyword>
<proteinExistence type="predicted"/>
<evidence type="ECO:0000256" key="4">
    <source>
        <dbReference type="ARBA" id="ARBA00022989"/>
    </source>
</evidence>
<dbReference type="EMBL" id="SMCQ01000024">
    <property type="protein sequence ID" value="TCV93118.1"/>
    <property type="molecule type" value="Genomic_DNA"/>
</dbReference>
<sequence length="391" mass="43080">MKDSKISGSVLAICVLSIYILQCITSGINPALASLGELYPDVSLSTITMVSTICMLASMPGNLLSGTFVKKIGFKQTMFIAFGFALVGGLTPFFIECHIYVLIFLRAMVGFAYGIFMPMGASCISAFYQDEKRSKMLGYGSSVSGLSSMIIILIGGWLVNISVRMMWLYHLIVLLPMFCVMIMPTPPQQDEISQKQKGINWSHDTCFFIIAQGVIIFFLYPILVYMSNIIVTEGMGSSVDAGYVSSVHSFACFISGFVFSYLLKIFKKRLFGTTLLCIACGFLCVALAENLLLLYIGNVLSGFGYMTFVTYCMDSLSRVTKSSQLSTALGVGFACSTIVPTISVYVFSFIGQFMNISDGNVRYMFIISSIAFLMFGTFFFLRPRKVMSENI</sequence>
<dbReference type="InterPro" id="IPR011701">
    <property type="entry name" value="MFS"/>
</dbReference>
<feature type="transmembrane region" description="Helical" evidence="6">
    <location>
        <begin position="294"/>
        <end position="313"/>
    </location>
</feature>
<dbReference type="InterPro" id="IPR020846">
    <property type="entry name" value="MFS_dom"/>
</dbReference>
<dbReference type="AlphaFoldDB" id="A0A4R3YNL9"/>
<evidence type="ECO:0000256" key="1">
    <source>
        <dbReference type="ARBA" id="ARBA00004651"/>
    </source>
</evidence>
<gene>
    <name evidence="8" type="ORF">EDD60_12439</name>
</gene>
<evidence type="ECO:0000313" key="9">
    <source>
        <dbReference type="Proteomes" id="UP000295515"/>
    </source>
</evidence>
<dbReference type="GeneID" id="98916391"/>
<feature type="transmembrane region" description="Helical" evidence="6">
    <location>
        <begin position="270"/>
        <end position="288"/>
    </location>
</feature>
<accession>A0A4R3YNL9</accession>
<feature type="transmembrane region" description="Helical" evidence="6">
    <location>
        <begin position="243"/>
        <end position="263"/>
    </location>
</feature>
<dbReference type="PANTHER" id="PTHR23526:SF4">
    <property type="entry name" value="INTEGRAL MEMBRANE TRANSPORT PROTEIN"/>
    <property type="match status" value="1"/>
</dbReference>
<evidence type="ECO:0000259" key="7">
    <source>
        <dbReference type="PROSITE" id="PS50850"/>
    </source>
</evidence>
<keyword evidence="9" id="KW-1185">Reference proteome</keyword>
<evidence type="ECO:0000256" key="6">
    <source>
        <dbReference type="SAM" id="Phobius"/>
    </source>
</evidence>
<dbReference type="RefSeq" id="WP_066444592.1">
    <property type="nucleotide sequence ID" value="NZ_JANKBF010000021.1"/>
</dbReference>
<feature type="transmembrane region" description="Helical" evidence="6">
    <location>
        <begin position="205"/>
        <end position="223"/>
    </location>
</feature>
<dbReference type="InterPro" id="IPR036259">
    <property type="entry name" value="MFS_trans_sf"/>
</dbReference>
<feature type="domain" description="Major facilitator superfamily (MFS) profile" evidence="7">
    <location>
        <begin position="10"/>
        <end position="386"/>
    </location>
</feature>
<reference evidence="8 9" key="1">
    <citation type="submission" date="2019-03" db="EMBL/GenBank/DDBJ databases">
        <title>Genomic Encyclopedia of Type Strains, Phase IV (KMG-IV): sequencing the most valuable type-strain genomes for metagenomic binning, comparative biology and taxonomic classification.</title>
        <authorList>
            <person name="Goeker M."/>
        </authorList>
    </citation>
    <scope>NUCLEOTIDE SEQUENCE [LARGE SCALE GENOMIC DNA]</scope>
    <source>
        <strain evidence="8 9">DSM 29487</strain>
    </source>
</reference>
<keyword evidence="4 6" id="KW-1133">Transmembrane helix</keyword>
<dbReference type="Pfam" id="PF07690">
    <property type="entry name" value="MFS_1"/>
    <property type="match status" value="2"/>
</dbReference>
<comment type="caution">
    <text evidence="8">The sequence shown here is derived from an EMBL/GenBank/DDBJ whole genome shotgun (WGS) entry which is preliminary data.</text>
</comment>
<dbReference type="PROSITE" id="PS50850">
    <property type="entry name" value="MFS"/>
    <property type="match status" value="1"/>
</dbReference>
<feature type="transmembrane region" description="Helical" evidence="6">
    <location>
        <begin position="43"/>
        <end position="65"/>
    </location>
</feature>
<dbReference type="GO" id="GO:0005886">
    <property type="term" value="C:plasma membrane"/>
    <property type="evidence" value="ECO:0007669"/>
    <property type="project" value="UniProtKB-SubCell"/>
</dbReference>
<dbReference type="SUPFAM" id="SSF103473">
    <property type="entry name" value="MFS general substrate transporter"/>
    <property type="match status" value="1"/>
</dbReference>
<dbReference type="PANTHER" id="PTHR23526">
    <property type="entry name" value="INTEGRAL MEMBRANE TRANSPORT PROTEIN-RELATED"/>
    <property type="match status" value="1"/>
</dbReference>
<dbReference type="InterPro" id="IPR052528">
    <property type="entry name" value="Sugar_transport-like"/>
</dbReference>
<comment type="subcellular location">
    <subcellularLocation>
        <location evidence="1">Cell membrane</location>
        <topology evidence="1">Multi-pass membrane protein</topology>
    </subcellularLocation>
</comment>
<evidence type="ECO:0000256" key="2">
    <source>
        <dbReference type="ARBA" id="ARBA00022448"/>
    </source>
</evidence>
<keyword evidence="2" id="KW-0813">Transport</keyword>
<feature type="transmembrane region" description="Helical" evidence="6">
    <location>
        <begin position="101"/>
        <end position="124"/>
    </location>
</feature>
<dbReference type="GO" id="GO:0022857">
    <property type="term" value="F:transmembrane transporter activity"/>
    <property type="evidence" value="ECO:0007669"/>
    <property type="project" value="InterPro"/>
</dbReference>
<evidence type="ECO:0000256" key="3">
    <source>
        <dbReference type="ARBA" id="ARBA00022692"/>
    </source>
</evidence>
<evidence type="ECO:0000256" key="5">
    <source>
        <dbReference type="ARBA" id="ARBA00023136"/>
    </source>
</evidence>
<organism evidence="8 9">
    <name type="scientific">Longibaculum muris</name>
    <dbReference type="NCBI Taxonomy" id="1796628"/>
    <lineage>
        <taxon>Bacteria</taxon>
        <taxon>Bacillati</taxon>
        <taxon>Bacillota</taxon>
        <taxon>Erysipelotrichia</taxon>
        <taxon>Erysipelotrichales</taxon>
        <taxon>Coprobacillaceae</taxon>
        <taxon>Longibaculum</taxon>
    </lineage>
</organism>
<evidence type="ECO:0000313" key="8">
    <source>
        <dbReference type="EMBL" id="TCV93118.1"/>
    </source>
</evidence>
<feature type="transmembrane region" description="Helical" evidence="6">
    <location>
        <begin position="136"/>
        <end position="159"/>
    </location>
</feature>
<keyword evidence="3 6" id="KW-0812">Transmembrane</keyword>
<feature type="transmembrane region" description="Helical" evidence="6">
    <location>
        <begin position="363"/>
        <end position="381"/>
    </location>
</feature>